<dbReference type="GO" id="GO:0005975">
    <property type="term" value="P:carbohydrate metabolic process"/>
    <property type="evidence" value="ECO:0007669"/>
    <property type="project" value="InterPro"/>
</dbReference>
<dbReference type="GO" id="GO:0005576">
    <property type="term" value="C:extracellular region"/>
    <property type="evidence" value="ECO:0007669"/>
    <property type="project" value="InterPro"/>
</dbReference>
<dbReference type="GO" id="GO:0030246">
    <property type="term" value="F:carbohydrate binding"/>
    <property type="evidence" value="ECO:0007669"/>
    <property type="project" value="InterPro"/>
</dbReference>
<evidence type="ECO:0000313" key="2">
    <source>
        <dbReference type="Proteomes" id="UP000245838"/>
    </source>
</evidence>
<sequence length="61" mass="6929">MYLSQRGISAWDSRLTYPLFAVVQHAGKFYVAKKESSDQSPDTSQNVWMSMAAVLDFRRGV</sequence>
<protein>
    <submittedName>
        <fullName evidence="1">Uncharacterized protein</fullName>
    </submittedName>
</protein>
<dbReference type="GO" id="GO:0004553">
    <property type="term" value="F:hydrolase activity, hydrolyzing O-glycosyl compounds"/>
    <property type="evidence" value="ECO:0007669"/>
    <property type="project" value="InterPro"/>
</dbReference>
<proteinExistence type="predicted"/>
<evidence type="ECO:0000313" key="1">
    <source>
        <dbReference type="EMBL" id="CRL46225.1"/>
    </source>
</evidence>
<dbReference type="BioCyc" id="SGLO343509:SGP1_RS24825-MONOMER"/>
<dbReference type="Gene3D" id="2.10.10.20">
    <property type="entry name" value="Carbohydrate-binding module superfamily 5/12"/>
    <property type="match status" value="1"/>
</dbReference>
<accession>A0A193QMS9</accession>
<dbReference type="EMBL" id="LN854557">
    <property type="protein sequence ID" value="CRL46225.1"/>
    <property type="molecule type" value="Genomic_DNA"/>
</dbReference>
<name>A0A193QMS9_SODGM</name>
<gene>
    <name evidence="1" type="ORF">SGGMMB4_04661</name>
</gene>
<reference evidence="1 2" key="1">
    <citation type="submission" date="2015-05" db="EMBL/GenBank/DDBJ databases">
        <authorList>
            <person name="Goodhead I."/>
        </authorList>
    </citation>
    <scope>NUCLEOTIDE SEQUENCE [LARGE SCALE GENOMIC DNA]</scope>
    <source>
        <strain evidence="2">morsitans</strain>
    </source>
</reference>
<dbReference type="OrthoDB" id="6402811at2"/>
<dbReference type="SUPFAM" id="SSF51055">
    <property type="entry name" value="Carbohydrate binding domain"/>
    <property type="match status" value="1"/>
</dbReference>
<dbReference type="RefSeq" id="WP_050747805.1">
    <property type="nucleotide sequence ID" value="NC_007712.1"/>
</dbReference>
<dbReference type="Proteomes" id="UP000245838">
    <property type="component" value="Chromosome sggmmb4_Chromosome"/>
</dbReference>
<dbReference type="InterPro" id="IPR036573">
    <property type="entry name" value="CBM_sf_5/12"/>
</dbReference>
<organism evidence="1 2">
    <name type="scientific">Sodalis glossinidius (strain morsitans)</name>
    <dbReference type="NCBI Taxonomy" id="343509"/>
    <lineage>
        <taxon>Bacteria</taxon>
        <taxon>Pseudomonadati</taxon>
        <taxon>Pseudomonadota</taxon>
        <taxon>Gammaproteobacteria</taxon>
        <taxon>Enterobacterales</taxon>
        <taxon>Bruguierivoracaceae</taxon>
        <taxon>Sodalis</taxon>
    </lineage>
</organism>
<dbReference type="AlphaFoldDB" id="A0A193QMS9"/>